<organism evidence="3 4">
    <name type="scientific">Ranitomeya imitator</name>
    <name type="common">mimic poison frog</name>
    <dbReference type="NCBI Taxonomy" id="111125"/>
    <lineage>
        <taxon>Eukaryota</taxon>
        <taxon>Metazoa</taxon>
        <taxon>Chordata</taxon>
        <taxon>Craniata</taxon>
        <taxon>Vertebrata</taxon>
        <taxon>Euteleostomi</taxon>
        <taxon>Amphibia</taxon>
        <taxon>Batrachia</taxon>
        <taxon>Anura</taxon>
        <taxon>Neobatrachia</taxon>
        <taxon>Hyloidea</taxon>
        <taxon>Dendrobatidae</taxon>
        <taxon>Dendrobatinae</taxon>
        <taxon>Ranitomeya</taxon>
    </lineage>
</organism>
<accession>A0ABN9MLG8</accession>
<evidence type="ECO:0000256" key="1">
    <source>
        <dbReference type="SAM" id="Coils"/>
    </source>
</evidence>
<keyword evidence="4" id="KW-1185">Reference proteome</keyword>
<protein>
    <recommendedName>
        <fullName evidence="2">BMERB domain-containing protein</fullName>
    </recommendedName>
</protein>
<dbReference type="SMART" id="SM01203">
    <property type="entry name" value="DUF3585"/>
    <property type="match status" value="1"/>
</dbReference>
<dbReference type="PROSITE" id="PS51848">
    <property type="entry name" value="BMERB"/>
    <property type="match status" value="1"/>
</dbReference>
<feature type="coiled-coil region" evidence="1">
    <location>
        <begin position="46"/>
        <end position="93"/>
    </location>
</feature>
<dbReference type="Proteomes" id="UP001176940">
    <property type="component" value="Unassembled WGS sequence"/>
</dbReference>
<dbReference type="PANTHER" id="PTHR23167:SF39">
    <property type="entry name" value="[F-ACTIN]-MONOOXYGENASE MICAL2"/>
    <property type="match status" value="1"/>
</dbReference>
<evidence type="ECO:0000313" key="3">
    <source>
        <dbReference type="EMBL" id="CAJ0966559.1"/>
    </source>
</evidence>
<feature type="domain" description="BMERB" evidence="2">
    <location>
        <begin position="1"/>
        <end position="130"/>
    </location>
</feature>
<gene>
    <name evidence="3" type="ORF">RIMI_LOCUS21431370</name>
</gene>
<name>A0ABN9MLG8_9NEOB</name>
<keyword evidence="1" id="KW-0175">Coiled coil</keyword>
<dbReference type="InterPro" id="IPR050540">
    <property type="entry name" value="F-actin_Monoox_Mical"/>
</dbReference>
<comment type="caution">
    <text evidence="3">The sequence shown here is derived from an EMBL/GenBank/DDBJ whole genome shotgun (WGS) entry which is preliminary data.</text>
</comment>
<proteinExistence type="predicted"/>
<dbReference type="InterPro" id="IPR022735">
    <property type="entry name" value="bMERB_dom"/>
</dbReference>
<dbReference type="PANTHER" id="PTHR23167">
    <property type="entry name" value="CALPONIN HOMOLOGY DOMAIN-CONTAINING PROTEIN DDB_G0272472-RELATED"/>
    <property type="match status" value="1"/>
</dbReference>
<dbReference type="EMBL" id="CAUEEQ010075474">
    <property type="protein sequence ID" value="CAJ0966559.1"/>
    <property type="molecule type" value="Genomic_DNA"/>
</dbReference>
<sequence length="149" mass="17958">MTNNANEETLPWKSWRVLRRLEDSDAQDETRLLHDWFQLALEKSKLNRYESELLSVARELDLEDQQGRLEQKLREKMMINSALKEEKDVAEEEEIFAEMMMRVIEQRDQLVTRIEEQRLRENTEEKNLLDIPLPKDCQLQMTTINRRVV</sequence>
<reference evidence="3" key="1">
    <citation type="submission" date="2023-07" db="EMBL/GenBank/DDBJ databases">
        <authorList>
            <person name="Stuckert A."/>
        </authorList>
    </citation>
    <scope>NUCLEOTIDE SEQUENCE</scope>
</reference>
<dbReference type="Pfam" id="PF12130">
    <property type="entry name" value="bMERB_dom"/>
    <property type="match status" value="1"/>
</dbReference>
<evidence type="ECO:0000313" key="4">
    <source>
        <dbReference type="Proteomes" id="UP001176940"/>
    </source>
</evidence>
<evidence type="ECO:0000259" key="2">
    <source>
        <dbReference type="PROSITE" id="PS51848"/>
    </source>
</evidence>